<dbReference type="EMBL" id="JAVKGS010000004">
    <property type="protein sequence ID" value="MDR5693082.1"/>
    <property type="molecule type" value="Genomic_DNA"/>
</dbReference>
<keyword evidence="1" id="KW-1133">Transmembrane helix</keyword>
<gene>
    <name evidence="3" type="ORF">RH861_13495</name>
</gene>
<proteinExistence type="predicted"/>
<evidence type="ECO:0000313" key="3">
    <source>
        <dbReference type="EMBL" id="MDR5693082.1"/>
    </source>
</evidence>
<keyword evidence="1" id="KW-0812">Transmembrane</keyword>
<dbReference type="Gene3D" id="3.40.30.10">
    <property type="entry name" value="Glutaredoxin"/>
    <property type="match status" value="1"/>
</dbReference>
<sequence>MDLVPALVAGIGLPALATLIGLVVRSRDGRLRAGSRTPGTSGAAEALGLAPDALGTDATLVQFSTSYCSRCPGTARALGDLADAHDADVRHVEIDLTDDAPLADRFDVRQTPTVLVLDAAGRIAGRIAGVPRTGELRTLIDDLTRRNRVPQRA</sequence>
<dbReference type="PROSITE" id="PS51352">
    <property type="entry name" value="THIOREDOXIN_2"/>
    <property type="match status" value="1"/>
</dbReference>
<dbReference type="InterPro" id="IPR013766">
    <property type="entry name" value="Thioredoxin_domain"/>
</dbReference>
<evidence type="ECO:0000256" key="1">
    <source>
        <dbReference type="SAM" id="Phobius"/>
    </source>
</evidence>
<feature type="domain" description="Thioredoxin" evidence="2">
    <location>
        <begin position="38"/>
        <end position="145"/>
    </location>
</feature>
<organism evidence="3 4">
    <name type="scientific">Agromyces indicus</name>
    <dbReference type="NCBI Taxonomy" id="758919"/>
    <lineage>
        <taxon>Bacteria</taxon>
        <taxon>Bacillati</taxon>
        <taxon>Actinomycetota</taxon>
        <taxon>Actinomycetes</taxon>
        <taxon>Micrococcales</taxon>
        <taxon>Microbacteriaceae</taxon>
        <taxon>Agromyces</taxon>
    </lineage>
</organism>
<dbReference type="Proteomes" id="UP001260072">
    <property type="component" value="Unassembled WGS sequence"/>
</dbReference>
<name>A0ABU1FP42_9MICO</name>
<dbReference type="InterPro" id="IPR036249">
    <property type="entry name" value="Thioredoxin-like_sf"/>
</dbReference>
<evidence type="ECO:0000259" key="2">
    <source>
        <dbReference type="PROSITE" id="PS51352"/>
    </source>
</evidence>
<evidence type="ECO:0000313" key="4">
    <source>
        <dbReference type="Proteomes" id="UP001260072"/>
    </source>
</evidence>
<dbReference type="SUPFAM" id="SSF52833">
    <property type="entry name" value="Thioredoxin-like"/>
    <property type="match status" value="1"/>
</dbReference>
<keyword evidence="1" id="KW-0472">Membrane</keyword>
<accession>A0ABU1FP42</accession>
<keyword evidence="4" id="KW-1185">Reference proteome</keyword>
<protein>
    <submittedName>
        <fullName evidence="3">Thioredoxin family protein</fullName>
    </submittedName>
</protein>
<dbReference type="CDD" id="cd02947">
    <property type="entry name" value="TRX_family"/>
    <property type="match status" value="1"/>
</dbReference>
<dbReference type="Pfam" id="PF00085">
    <property type="entry name" value="Thioredoxin"/>
    <property type="match status" value="1"/>
</dbReference>
<comment type="caution">
    <text evidence="3">The sequence shown here is derived from an EMBL/GenBank/DDBJ whole genome shotgun (WGS) entry which is preliminary data.</text>
</comment>
<reference evidence="4" key="1">
    <citation type="submission" date="2023-07" db="EMBL/GenBank/DDBJ databases">
        <title>Description of three actinobacteria isolated from air of manufacturing shop in a pharmaceutical factory.</title>
        <authorList>
            <person name="Zhang D.-F."/>
        </authorList>
    </citation>
    <scope>NUCLEOTIDE SEQUENCE [LARGE SCALE GENOMIC DNA]</scope>
    <source>
        <strain evidence="4">CCTCC AB 2011122</strain>
    </source>
</reference>
<feature type="transmembrane region" description="Helical" evidence="1">
    <location>
        <begin position="6"/>
        <end position="24"/>
    </location>
</feature>
<dbReference type="RefSeq" id="WP_310521420.1">
    <property type="nucleotide sequence ID" value="NZ_BAABBS010000003.1"/>
</dbReference>